<reference evidence="7 8" key="1">
    <citation type="submission" date="2017-12" db="EMBL/GenBank/DDBJ databases">
        <title>Sequencing, de novo assembly and annotation of complete genome of a new Thraustochytrid species, strain FCC1311.</title>
        <authorList>
            <person name="Sedici K."/>
            <person name="Godart F."/>
            <person name="Aiese Cigliano R."/>
            <person name="Sanseverino W."/>
            <person name="Barakat M."/>
            <person name="Ortet P."/>
            <person name="Marechal E."/>
            <person name="Cagnac O."/>
            <person name="Amato A."/>
        </authorList>
    </citation>
    <scope>NUCLEOTIDE SEQUENCE [LARGE SCALE GENOMIC DNA]</scope>
</reference>
<gene>
    <name evidence="7" type="ORF">FCC1311_103212</name>
</gene>
<dbReference type="GO" id="GO:0016121">
    <property type="term" value="P:carotene catabolic process"/>
    <property type="evidence" value="ECO:0007669"/>
    <property type="project" value="TreeGrafter"/>
</dbReference>
<comment type="similarity">
    <text evidence="1">Belongs to the carotenoid oxygenase family.</text>
</comment>
<evidence type="ECO:0000256" key="3">
    <source>
        <dbReference type="ARBA" id="ARBA00023002"/>
    </source>
</evidence>
<feature type="binding site" evidence="5">
    <location>
        <position position="239"/>
    </location>
    <ligand>
        <name>Fe cation</name>
        <dbReference type="ChEBI" id="CHEBI:24875"/>
        <note>catalytic</note>
    </ligand>
</feature>
<dbReference type="Proteomes" id="UP000241890">
    <property type="component" value="Unassembled WGS sequence"/>
</dbReference>
<keyword evidence="7" id="KW-0223">Dioxygenase</keyword>
<comment type="cofactor">
    <cofactor evidence="5">
        <name>Fe(2+)</name>
        <dbReference type="ChEBI" id="CHEBI:29033"/>
    </cofactor>
    <text evidence="5">Binds 1 Fe(2+) ion per subunit.</text>
</comment>
<dbReference type="EMBL" id="BEYU01000180">
    <property type="protein sequence ID" value="GBG34098.1"/>
    <property type="molecule type" value="Genomic_DNA"/>
</dbReference>
<feature type="region of interest" description="Disordered" evidence="6">
    <location>
        <begin position="55"/>
        <end position="76"/>
    </location>
</feature>
<feature type="compositionally biased region" description="Basic and acidic residues" evidence="6">
    <location>
        <begin position="57"/>
        <end position="67"/>
    </location>
</feature>
<evidence type="ECO:0000313" key="7">
    <source>
        <dbReference type="EMBL" id="GBG34098.1"/>
    </source>
</evidence>
<dbReference type="InterPro" id="IPR004294">
    <property type="entry name" value="Carotenoid_Oase"/>
</dbReference>
<keyword evidence="4 5" id="KW-0408">Iron</keyword>
<sequence length="579" mass="63727">MPMDGMAWHGMAWHGMREDRRADGGGGDTDVLRAAETSSSLEVCGGVGRARVSWRAGPRDVEEEHTKTPCKKAPDSGPVPAWISGSVYRQSGGAFLDDAPTAFLDGLAHISAYHFDNGAVTYSNKFMRTAMYDTFVKTGRRTWGGTATAPSTGPSMIEQTWQKIKALFGSSSGPVYSSFNPNVNTVLLSDGTGAGGLRLAASTENDGTACEFDPVTLDTLGAAPRLAKTKDTVITTAAHYFVDPETHGGFHVSLDLDWHMSGVKPKFTFSYVLWHGASPPYREVGRHELTTFRWGEADRCSVKERAAYMHSMAQTENYVVLFLSSKRVCYEQLLKRDFSRGFFGLFQSVETPLEFMVFRIKDKRSLALEYVDTIACPAPDCYMVWHLANCFEDDEGCIVIDAAASKNAKHDASDALVMKEPHTVMNFRINLVARTAHVRELCSGSPQQYEFPNINPRFHMKPNRHIFALEFPLVPGAGIVHIKRDAPPHEAPRRLEGFKSTEIAGEPVFVPRPGSTDELDGVVLVEVLDVEKNSSRLLICVATEENFRVEASIEAPIPGNIGLHSTWVDHASTQLAAKF</sequence>
<protein>
    <submittedName>
        <fullName evidence="7">Carotenoid cleavage dioxygenase 8, chloroplastic</fullName>
    </submittedName>
</protein>
<evidence type="ECO:0000313" key="8">
    <source>
        <dbReference type="Proteomes" id="UP000241890"/>
    </source>
</evidence>
<dbReference type="PANTHER" id="PTHR10543:SF24">
    <property type="entry name" value="CAROTENOID ISOMEROOXYGENASE"/>
    <property type="match status" value="1"/>
</dbReference>
<dbReference type="PANTHER" id="PTHR10543">
    <property type="entry name" value="BETA-CAROTENE DIOXYGENASE"/>
    <property type="match status" value="1"/>
</dbReference>
<evidence type="ECO:0000256" key="6">
    <source>
        <dbReference type="SAM" id="MobiDB-lite"/>
    </source>
</evidence>
<feature type="binding site" evidence="5">
    <location>
        <position position="564"/>
    </location>
    <ligand>
        <name>Fe cation</name>
        <dbReference type="ChEBI" id="CHEBI:24875"/>
        <note>catalytic</note>
    </ligand>
</feature>
<dbReference type="GO" id="GO:0046872">
    <property type="term" value="F:metal ion binding"/>
    <property type="evidence" value="ECO:0007669"/>
    <property type="project" value="UniProtKB-KW"/>
</dbReference>
<dbReference type="OrthoDB" id="1069523at2759"/>
<evidence type="ECO:0000256" key="5">
    <source>
        <dbReference type="PIRSR" id="PIRSR604294-1"/>
    </source>
</evidence>
<keyword evidence="2 5" id="KW-0479">Metal-binding</keyword>
<evidence type="ECO:0000256" key="4">
    <source>
        <dbReference type="ARBA" id="ARBA00023004"/>
    </source>
</evidence>
<keyword evidence="8" id="KW-1185">Reference proteome</keyword>
<feature type="binding site" evidence="5">
    <location>
        <position position="310"/>
    </location>
    <ligand>
        <name>Fe cation</name>
        <dbReference type="ChEBI" id="CHEBI:24875"/>
        <note>catalytic</note>
    </ligand>
</feature>
<dbReference type="Pfam" id="PF03055">
    <property type="entry name" value="RPE65"/>
    <property type="match status" value="1"/>
</dbReference>
<proteinExistence type="inferred from homology"/>
<comment type="caution">
    <text evidence="7">The sequence shown here is derived from an EMBL/GenBank/DDBJ whole genome shotgun (WGS) entry which is preliminary data.</text>
</comment>
<evidence type="ECO:0000256" key="1">
    <source>
        <dbReference type="ARBA" id="ARBA00006787"/>
    </source>
</evidence>
<feature type="binding site" evidence="5">
    <location>
        <position position="386"/>
    </location>
    <ligand>
        <name>Fe cation</name>
        <dbReference type="ChEBI" id="CHEBI:24875"/>
        <note>catalytic</note>
    </ligand>
</feature>
<accession>A0A2R5GWF6</accession>
<dbReference type="GO" id="GO:0010436">
    <property type="term" value="F:carotenoid dioxygenase activity"/>
    <property type="evidence" value="ECO:0007669"/>
    <property type="project" value="TreeGrafter"/>
</dbReference>
<dbReference type="InParanoid" id="A0A2R5GWF6"/>
<dbReference type="AlphaFoldDB" id="A0A2R5GWF6"/>
<organism evidence="7 8">
    <name type="scientific">Hondaea fermentalgiana</name>
    <dbReference type="NCBI Taxonomy" id="2315210"/>
    <lineage>
        <taxon>Eukaryota</taxon>
        <taxon>Sar</taxon>
        <taxon>Stramenopiles</taxon>
        <taxon>Bigyra</taxon>
        <taxon>Labyrinthulomycetes</taxon>
        <taxon>Thraustochytrida</taxon>
        <taxon>Thraustochytriidae</taxon>
        <taxon>Hondaea</taxon>
    </lineage>
</organism>
<name>A0A2R5GWF6_9STRA</name>
<keyword evidence="3" id="KW-0560">Oxidoreductase</keyword>
<evidence type="ECO:0000256" key="2">
    <source>
        <dbReference type="ARBA" id="ARBA00022723"/>
    </source>
</evidence>